<reference evidence="6 7" key="1">
    <citation type="submission" date="2016-07" db="EMBL/GenBank/DDBJ databases">
        <title>Pervasive Adenine N6-methylation of Active Genes in Fungi.</title>
        <authorList>
            <consortium name="DOE Joint Genome Institute"/>
            <person name="Mondo S.J."/>
            <person name="Dannebaum R.O."/>
            <person name="Kuo R.C."/>
            <person name="Labutti K."/>
            <person name="Haridas S."/>
            <person name="Kuo A."/>
            <person name="Salamov A."/>
            <person name="Ahrendt S.R."/>
            <person name="Lipzen A."/>
            <person name="Sullivan W."/>
            <person name="Andreopoulos W.B."/>
            <person name="Clum A."/>
            <person name="Lindquist E."/>
            <person name="Daum C."/>
            <person name="Ramamoorthy G.K."/>
            <person name="Gryganskyi A."/>
            <person name="Culley D."/>
            <person name="Magnuson J.K."/>
            <person name="James T.Y."/>
            <person name="O'Malley M.A."/>
            <person name="Stajich J.E."/>
            <person name="Spatafora J.W."/>
            <person name="Visel A."/>
            <person name="Grigoriev I.V."/>
        </authorList>
    </citation>
    <scope>NUCLEOTIDE SEQUENCE [LARGE SCALE GENOMIC DNA]</scope>
    <source>
        <strain evidence="6 7">JEL800</strain>
    </source>
</reference>
<evidence type="ECO:0000256" key="2">
    <source>
        <dbReference type="ARBA" id="ARBA00022490"/>
    </source>
</evidence>
<dbReference type="CDD" id="cd21502">
    <property type="entry name" value="vWA_BABAM1"/>
    <property type="match status" value="1"/>
</dbReference>
<dbReference type="Proteomes" id="UP000193642">
    <property type="component" value="Unassembled WGS sequence"/>
</dbReference>
<dbReference type="InterPro" id="IPR026126">
    <property type="entry name" value="BABAM1"/>
</dbReference>
<evidence type="ECO:0000313" key="7">
    <source>
        <dbReference type="Proteomes" id="UP000193642"/>
    </source>
</evidence>
<organism evidence="6 7">
    <name type="scientific">Rhizoclosmatium globosum</name>
    <dbReference type="NCBI Taxonomy" id="329046"/>
    <lineage>
        <taxon>Eukaryota</taxon>
        <taxon>Fungi</taxon>
        <taxon>Fungi incertae sedis</taxon>
        <taxon>Chytridiomycota</taxon>
        <taxon>Chytridiomycota incertae sedis</taxon>
        <taxon>Chytridiomycetes</taxon>
        <taxon>Chytridiales</taxon>
        <taxon>Chytriomycetaceae</taxon>
        <taxon>Rhizoclosmatium</taxon>
    </lineage>
</organism>
<keyword evidence="5" id="KW-0539">Nucleus</keyword>
<dbReference type="EMBL" id="MCGO01000043">
    <property type="protein sequence ID" value="ORY38665.1"/>
    <property type="molecule type" value="Genomic_DNA"/>
</dbReference>
<evidence type="ECO:0000256" key="1">
    <source>
        <dbReference type="ARBA" id="ARBA00004123"/>
    </source>
</evidence>
<proteinExistence type="predicted"/>
<comment type="caution">
    <text evidence="6">The sequence shown here is derived from an EMBL/GenBank/DDBJ whole genome shotgun (WGS) entry which is preliminary data.</text>
</comment>
<comment type="subcellular location">
    <subcellularLocation>
        <location evidence="1">Nucleus</location>
    </subcellularLocation>
</comment>
<keyword evidence="2" id="KW-0963">Cytoplasm</keyword>
<evidence type="ECO:0000256" key="4">
    <source>
        <dbReference type="ARBA" id="ARBA00023204"/>
    </source>
</evidence>
<gene>
    <name evidence="6" type="ORF">BCR33DRAFT_769134</name>
</gene>
<dbReference type="GO" id="GO:0045739">
    <property type="term" value="P:positive regulation of DNA repair"/>
    <property type="evidence" value="ECO:0007669"/>
    <property type="project" value="InterPro"/>
</dbReference>
<dbReference type="GO" id="GO:0007095">
    <property type="term" value="P:mitotic G2 DNA damage checkpoint signaling"/>
    <property type="evidence" value="ECO:0007669"/>
    <property type="project" value="TreeGrafter"/>
</dbReference>
<keyword evidence="7" id="KW-1185">Reference proteome</keyword>
<dbReference type="AlphaFoldDB" id="A0A1Y2BX33"/>
<sequence length="196" mass="22469">MLIKRFMAVKSQVGSAKHQFALMTFVHETVWNCPITPEPELVAKSLDQINSTEEMVSWDADSLFDTLIEKAPDAENPEYVLRVILLYFRSTPPTFTAEKATEFCKRKACFIDTLYVHDKASDYKELVQSVYDRLHELSESSVEGSCYIQETSFYKKYVSLFARLLAHPLQRKVDGYLGLEPHGGKQDDDMDVIEVL</sequence>
<evidence type="ECO:0000256" key="3">
    <source>
        <dbReference type="ARBA" id="ARBA00022763"/>
    </source>
</evidence>
<protein>
    <submittedName>
        <fullName evidence="6">Uncharacterized protein</fullName>
    </submittedName>
</protein>
<name>A0A1Y2BX33_9FUNG</name>
<dbReference type="PANTHER" id="PTHR15660:SF1">
    <property type="entry name" value="BRISC AND BRCA1-A COMPLEX MEMBER 1"/>
    <property type="match status" value="1"/>
</dbReference>
<accession>A0A1Y2BX33</accession>
<keyword evidence="4" id="KW-0234">DNA repair</keyword>
<keyword evidence="3" id="KW-0227">DNA damage</keyword>
<dbReference type="PANTHER" id="PTHR15660">
    <property type="entry name" value="BRISC AND BRCA1-A COMPLEX MEMBER 1"/>
    <property type="match status" value="1"/>
</dbReference>
<evidence type="ECO:0000256" key="5">
    <source>
        <dbReference type="ARBA" id="ARBA00023242"/>
    </source>
</evidence>
<dbReference type="GO" id="GO:0006302">
    <property type="term" value="P:double-strand break repair"/>
    <property type="evidence" value="ECO:0007669"/>
    <property type="project" value="TreeGrafter"/>
</dbReference>
<dbReference type="STRING" id="329046.A0A1Y2BX33"/>
<dbReference type="GO" id="GO:0070552">
    <property type="term" value="C:BRISC complex"/>
    <property type="evidence" value="ECO:0007669"/>
    <property type="project" value="InterPro"/>
</dbReference>
<evidence type="ECO:0000313" key="6">
    <source>
        <dbReference type="EMBL" id="ORY38665.1"/>
    </source>
</evidence>
<dbReference type="GO" id="GO:0016604">
    <property type="term" value="C:nuclear body"/>
    <property type="evidence" value="ECO:0007669"/>
    <property type="project" value="TreeGrafter"/>
</dbReference>
<dbReference type="OrthoDB" id="547311at2759"/>